<evidence type="ECO:0000313" key="3">
    <source>
        <dbReference type="Proteomes" id="UP000752171"/>
    </source>
</evidence>
<dbReference type="Proteomes" id="UP000752171">
    <property type="component" value="Unassembled WGS sequence"/>
</dbReference>
<evidence type="ECO:0000256" key="1">
    <source>
        <dbReference type="SAM" id="Phobius"/>
    </source>
</evidence>
<protein>
    <submittedName>
        <fullName evidence="2">Uncharacterized protein</fullName>
    </submittedName>
</protein>
<gene>
    <name evidence="2" type="ORF">AMEX_G23334</name>
</gene>
<dbReference type="AlphaFoldDB" id="A0A8T2KX12"/>
<keyword evidence="1" id="KW-0812">Transmembrane</keyword>
<feature type="non-terminal residue" evidence="2">
    <location>
        <position position="126"/>
    </location>
</feature>
<feature type="transmembrane region" description="Helical" evidence="1">
    <location>
        <begin position="97"/>
        <end position="118"/>
    </location>
</feature>
<comment type="caution">
    <text evidence="2">The sequence shown here is derived from an EMBL/GenBank/DDBJ whole genome shotgun (WGS) entry which is preliminary data.</text>
</comment>
<accession>A0A8T2KX12</accession>
<sequence>MAFTVSECFVGVQFDALGLPGLIPHTSTSPLRVLHCSVCVSSRELYPRLERQADVHGGAVGSSGQNVEGALAQECIPRLNASGHVPLCTHTHTHTHLLSYFSMALSLLLSLLELAGLLSDIGPTWL</sequence>
<evidence type="ECO:0000313" key="2">
    <source>
        <dbReference type="EMBL" id="KAG9263309.1"/>
    </source>
</evidence>
<keyword evidence="1" id="KW-1133">Transmembrane helix</keyword>
<reference evidence="2 3" key="1">
    <citation type="submission" date="2021-07" db="EMBL/GenBank/DDBJ databases">
        <authorList>
            <person name="Imarazene B."/>
            <person name="Zahm M."/>
            <person name="Klopp C."/>
            <person name="Cabau C."/>
            <person name="Beille S."/>
            <person name="Jouanno E."/>
            <person name="Castinel A."/>
            <person name="Lluch J."/>
            <person name="Gil L."/>
            <person name="Kuchtly C."/>
            <person name="Lopez Roques C."/>
            <person name="Donnadieu C."/>
            <person name="Parrinello H."/>
            <person name="Journot L."/>
            <person name="Du K."/>
            <person name="Schartl M."/>
            <person name="Retaux S."/>
            <person name="Guiguen Y."/>
        </authorList>
    </citation>
    <scope>NUCLEOTIDE SEQUENCE [LARGE SCALE GENOMIC DNA]</scope>
    <source>
        <strain evidence="2">Pach_M1</strain>
        <tissue evidence="2">Testis</tissue>
    </source>
</reference>
<keyword evidence="1" id="KW-0472">Membrane</keyword>
<organism evidence="2 3">
    <name type="scientific">Astyanax mexicanus</name>
    <name type="common">Blind cave fish</name>
    <name type="synonym">Astyanax fasciatus mexicanus</name>
    <dbReference type="NCBI Taxonomy" id="7994"/>
    <lineage>
        <taxon>Eukaryota</taxon>
        <taxon>Metazoa</taxon>
        <taxon>Chordata</taxon>
        <taxon>Craniata</taxon>
        <taxon>Vertebrata</taxon>
        <taxon>Euteleostomi</taxon>
        <taxon>Actinopterygii</taxon>
        <taxon>Neopterygii</taxon>
        <taxon>Teleostei</taxon>
        <taxon>Ostariophysi</taxon>
        <taxon>Characiformes</taxon>
        <taxon>Characoidei</taxon>
        <taxon>Acestrorhamphidae</taxon>
        <taxon>Acestrorhamphinae</taxon>
        <taxon>Astyanax</taxon>
    </lineage>
</organism>
<name>A0A8T2KX12_ASTMX</name>
<proteinExistence type="predicted"/>
<dbReference type="EMBL" id="JAICCE010000020">
    <property type="protein sequence ID" value="KAG9263309.1"/>
    <property type="molecule type" value="Genomic_DNA"/>
</dbReference>